<organism evidence="6 7">
    <name type="scientific">Exophiala aquamarina CBS 119918</name>
    <dbReference type="NCBI Taxonomy" id="1182545"/>
    <lineage>
        <taxon>Eukaryota</taxon>
        <taxon>Fungi</taxon>
        <taxon>Dikarya</taxon>
        <taxon>Ascomycota</taxon>
        <taxon>Pezizomycotina</taxon>
        <taxon>Eurotiomycetes</taxon>
        <taxon>Chaetothyriomycetidae</taxon>
        <taxon>Chaetothyriales</taxon>
        <taxon>Herpotrichiellaceae</taxon>
        <taxon>Exophiala</taxon>
    </lineage>
</organism>
<feature type="binding site" evidence="5">
    <location>
        <position position="540"/>
    </location>
    <ligand>
        <name>Fe cation</name>
        <dbReference type="ChEBI" id="CHEBI:24875"/>
        <note>catalytic</note>
    </ligand>
</feature>
<keyword evidence="4 5" id="KW-0408">Iron</keyword>
<proteinExistence type="inferred from homology"/>
<evidence type="ECO:0000256" key="5">
    <source>
        <dbReference type="PIRSR" id="PIRSR604294-1"/>
    </source>
</evidence>
<dbReference type="AlphaFoldDB" id="A0A072NV54"/>
<gene>
    <name evidence="6" type="ORF">A1O9_13020</name>
</gene>
<comment type="similarity">
    <text evidence="1">Belongs to the carotenoid oxygenase family.</text>
</comment>
<dbReference type="Proteomes" id="UP000027920">
    <property type="component" value="Unassembled WGS sequence"/>
</dbReference>
<dbReference type="RefSeq" id="XP_013253518.1">
    <property type="nucleotide sequence ID" value="XM_013398064.1"/>
</dbReference>
<evidence type="ECO:0000256" key="1">
    <source>
        <dbReference type="ARBA" id="ARBA00006787"/>
    </source>
</evidence>
<feature type="binding site" evidence="5">
    <location>
        <position position="339"/>
    </location>
    <ligand>
        <name>Fe cation</name>
        <dbReference type="ChEBI" id="CHEBI:24875"/>
        <note>catalytic</note>
    </ligand>
</feature>
<dbReference type="HOGENOM" id="CLU_016472_5_0_1"/>
<dbReference type="GeneID" id="25287913"/>
<sequence>MPEAKVQVKPSDHYNDWPNTQGFIADVEQRQPVELRMAGSIPTYASGNLYRTGPGRNSVPTKSGQIFQLSHWIDGFSQTHRFQIVADQNCAGSRVFYSSRFADQGRYDYIKENGQHPPYPTFGGSPDPCEAIFKDAQSEWDPADPTVHNINVTLSYNMPGSAKLFPQIMGRNPDSQKKDLLIAKTDAPVYKALDFDTMEPLAVATQDMLHPDLTGELAASHARSDPQTGDVFNYQCTSDSESSIYRVFTISASTQETTILAKFEDRPAYLHSLFLTKDYVVLCVWNSYLKIKSTSPTAPIIDKIQPFDPTVPSHWYVVDRTGTQGLVAKYDGPAFFCFHTINAWQELSPTDGRDTDIVTDLIMYDNLDSMYWPFYKNILSDSKEARVFVDTKPDSMRGSLTRFRLPSVGKVSPGESLQVTMEWKTGKNLSPELPTYNGTWGTRQTRYTYTLTNQSKSTMFDGIAKFDNGSLASLWEAHGQTPSEAIFVPNPKGTAEDDGVLLSVVLDGYVGKSYLLCLDAKTMLELGRACAELPVAFSFHGQHISTKGATTGDF</sequence>
<dbReference type="PANTHER" id="PTHR10543">
    <property type="entry name" value="BETA-CAROTENE DIOXYGENASE"/>
    <property type="match status" value="1"/>
</dbReference>
<dbReference type="PANTHER" id="PTHR10543:SF24">
    <property type="entry name" value="CAROTENOID ISOMEROOXYGENASE"/>
    <property type="match status" value="1"/>
</dbReference>
<evidence type="ECO:0008006" key="8">
    <source>
        <dbReference type="Google" id="ProtNLM"/>
    </source>
</evidence>
<accession>A0A072NV54</accession>
<dbReference type="VEuPathDB" id="FungiDB:A1O9_13020"/>
<evidence type="ECO:0000313" key="7">
    <source>
        <dbReference type="Proteomes" id="UP000027920"/>
    </source>
</evidence>
<keyword evidence="2 5" id="KW-0479">Metal-binding</keyword>
<feature type="binding site" evidence="5">
    <location>
        <position position="221"/>
    </location>
    <ligand>
        <name>Fe cation</name>
        <dbReference type="ChEBI" id="CHEBI:24875"/>
        <note>catalytic</note>
    </ligand>
</feature>
<name>A0A072NV54_9EURO</name>
<keyword evidence="7" id="KW-1185">Reference proteome</keyword>
<dbReference type="InterPro" id="IPR004294">
    <property type="entry name" value="Carotenoid_Oase"/>
</dbReference>
<keyword evidence="3" id="KW-0560">Oxidoreductase</keyword>
<comment type="cofactor">
    <cofactor evidence="5">
        <name>Fe(2+)</name>
        <dbReference type="ChEBI" id="CHEBI:29033"/>
    </cofactor>
    <text evidence="5">Binds 1 Fe(2+) ion per subunit.</text>
</comment>
<dbReference type="GO" id="GO:0046872">
    <property type="term" value="F:metal ion binding"/>
    <property type="evidence" value="ECO:0007669"/>
    <property type="project" value="UniProtKB-KW"/>
</dbReference>
<dbReference type="GO" id="GO:0010436">
    <property type="term" value="F:carotenoid dioxygenase activity"/>
    <property type="evidence" value="ECO:0007669"/>
    <property type="project" value="TreeGrafter"/>
</dbReference>
<feature type="binding site" evidence="5">
    <location>
        <position position="271"/>
    </location>
    <ligand>
        <name>Fe cation</name>
        <dbReference type="ChEBI" id="CHEBI:24875"/>
        <note>catalytic</note>
    </ligand>
</feature>
<dbReference type="STRING" id="1182545.A0A072NV54"/>
<reference evidence="6 7" key="1">
    <citation type="submission" date="2013-03" db="EMBL/GenBank/DDBJ databases">
        <title>The Genome Sequence of Exophiala aquamarina CBS 119918.</title>
        <authorList>
            <consortium name="The Broad Institute Genomics Platform"/>
            <person name="Cuomo C."/>
            <person name="de Hoog S."/>
            <person name="Gorbushina A."/>
            <person name="Walker B."/>
            <person name="Young S.K."/>
            <person name="Zeng Q."/>
            <person name="Gargeya S."/>
            <person name="Fitzgerald M."/>
            <person name="Haas B."/>
            <person name="Abouelleil A."/>
            <person name="Allen A.W."/>
            <person name="Alvarado L."/>
            <person name="Arachchi H.M."/>
            <person name="Berlin A.M."/>
            <person name="Chapman S.B."/>
            <person name="Gainer-Dewar J."/>
            <person name="Goldberg J."/>
            <person name="Griggs A."/>
            <person name="Gujja S."/>
            <person name="Hansen M."/>
            <person name="Howarth C."/>
            <person name="Imamovic A."/>
            <person name="Ireland A."/>
            <person name="Larimer J."/>
            <person name="McCowan C."/>
            <person name="Murphy C."/>
            <person name="Pearson M."/>
            <person name="Poon T.W."/>
            <person name="Priest M."/>
            <person name="Roberts A."/>
            <person name="Saif S."/>
            <person name="Shea T."/>
            <person name="Sisk P."/>
            <person name="Sykes S."/>
            <person name="Wortman J."/>
            <person name="Nusbaum C."/>
            <person name="Birren B."/>
        </authorList>
    </citation>
    <scope>NUCLEOTIDE SEQUENCE [LARGE SCALE GENOMIC DNA]</scope>
    <source>
        <strain evidence="6 7">CBS 119918</strain>
    </source>
</reference>
<evidence type="ECO:0000256" key="3">
    <source>
        <dbReference type="ARBA" id="ARBA00023002"/>
    </source>
</evidence>
<evidence type="ECO:0000256" key="4">
    <source>
        <dbReference type="ARBA" id="ARBA00023004"/>
    </source>
</evidence>
<dbReference type="GO" id="GO:0016121">
    <property type="term" value="P:carotene catabolic process"/>
    <property type="evidence" value="ECO:0007669"/>
    <property type="project" value="TreeGrafter"/>
</dbReference>
<evidence type="ECO:0000313" key="6">
    <source>
        <dbReference type="EMBL" id="KEF50928.1"/>
    </source>
</evidence>
<dbReference type="OrthoDB" id="407010at2759"/>
<dbReference type="EMBL" id="AMGV01000044">
    <property type="protein sequence ID" value="KEF50928.1"/>
    <property type="molecule type" value="Genomic_DNA"/>
</dbReference>
<protein>
    <recommendedName>
        <fullName evidence="8">Dioxygenase</fullName>
    </recommendedName>
</protein>
<evidence type="ECO:0000256" key="2">
    <source>
        <dbReference type="ARBA" id="ARBA00022723"/>
    </source>
</evidence>
<comment type="caution">
    <text evidence="6">The sequence shown here is derived from an EMBL/GenBank/DDBJ whole genome shotgun (WGS) entry which is preliminary data.</text>
</comment>
<dbReference type="Pfam" id="PF03055">
    <property type="entry name" value="RPE65"/>
    <property type="match status" value="1"/>
</dbReference>